<keyword evidence="4" id="KW-1185">Reference proteome</keyword>
<dbReference type="InterPro" id="IPR000953">
    <property type="entry name" value="Chromo/chromo_shadow_dom"/>
</dbReference>
<dbReference type="PROSITE" id="PS50013">
    <property type="entry name" value="CHROMO_2"/>
    <property type="match status" value="1"/>
</dbReference>
<evidence type="ECO:0000313" key="3">
    <source>
        <dbReference type="EMBL" id="OCF33029.1"/>
    </source>
</evidence>
<reference evidence="4" key="2">
    <citation type="submission" date="2013-12" db="EMBL/GenBank/DDBJ databases">
        <title>Evolution of pathogenesis and genome organization in the Tremellales.</title>
        <authorList>
            <person name="Cuomo C."/>
            <person name="Litvintseva A."/>
            <person name="Heitman J."/>
            <person name="Chen Y."/>
            <person name="Sun S."/>
            <person name="Springer D."/>
            <person name="Dromer F."/>
            <person name="Young S."/>
            <person name="Zeng Q."/>
            <person name="Chapman S."/>
            <person name="Gujja S."/>
            <person name="Saif S."/>
            <person name="Birren B."/>
        </authorList>
    </citation>
    <scope>NUCLEOTIDE SEQUENCE [LARGE SCALE GENOMIC DNA]</scope>
    <source>
        <strain evidence="4">BCC8398</strain>
    </source>
</reference>
<feature type="compositionally biased region" description="Pro residues" evidence="1">
    <location>
        <begin position="88"/>
        <end position="97"/>
    </location>
</feature>
<protein>
    <recommendedName>
        <fullName evidence="2">Chromo domain-containing protein</fullName>
    </recommendedName>
</protein>
<organism evidence="3 4">
    <name type="scientific">Kwoniella heveanensis BCC8398</name>
    <dbReference type="NCBI Taxonomy" id="1296120"/>
    <lineage>
        <taxon>Eukaryota</taxon>
        <taxon>Fungi</taxon>
        <taxon>Dikarya</taxon>
        <taxon>Basidiomycota</taxon>
        <taxon>Agaricomycotina</taxon>
        <taxon>Tremellomycetes</taxon>
        <taxon>Tremellales</taxon>
        <taxon>Cryptococcaceae</taxon>
        <taxon>Kwoniella</taxon>
    </lineage>
</organism>
<dbReference type="OrthoDB" id="2447764at2759"/>
<evidence type="ECO:0000256" key="1">
    <source>
        <dbReference type="SAM" id="MobiDB-lite"/>
    </source>
</evidence>
<evidence type="ECO:0000313" key="4">
    <source>
        <dbReference type="Proteomes" id="UP000092666"/>
    </source>
</evidence>
<dbReference type="InterPro" id="IPR016197">
    <property type="entry name" value="Chromo-like_dom_sf"/>
</dbReference>
<accession>A0A1B9GPK8</accession>
<dbReference type="Pfam" id="PF00385">
    <property type="entry name" value="Chromo"/>
    <property type="match status" value="1"/>
</dbReference>
<dbReference type="SMART" id="SM00298">
    <property type="entry name" value="CHROMO"/>
    <property type="match status" value="1"/>
</dbReference>
<evidence type="ECO:0000259" key="2">
    <source>
        <dbReference type="PROSITE" id="PS50013"/>
    </source>
</evidence>
<dbReference type="SUPFAM" id="SSF54160">
    <property type="entry name" value="Chromo domain-like"/>
    <property type="match status" value="1"/>
</dbReference>
<feature type="compositionally biased region" description="Polar residues" evidence="1">
    <location>
        <begin position="31"/>
        <end position="45"/>
    </location>
</feature>
<dbReference type="InterPro" id="IPR023780">
    <property type="entry name" value="Chromo_domain"/>
</dbReference>
<feature type="domain" description="Chromo" evidence="2">
    <location>
        <begin position="101"/>
        <end position="159"/>
    </location>
</feature>
<dbReference type="GO" id="GO:0006338">
    <property type="term" value="P:chromatin remodeling"/>
    <property type="evidence" value="ECO:0007669"/>
    <property type="project" value="UniProtKB-ARBA"/>
</dbReference>
<dbReference type="EMBL" id="KI669506">
    <property type="protein sequence ID" value="OCF33029.1"/>
    <property type="molecule type" value="Genomic_DNA"/>
</dbReference>
<dbReference type="Gene3D" id="2.40.50.40">
    <property type="match status" value="1"/>
</dbReference>
<gene>
    <name evidence="3" type="ORF">I316_05367</name>
</gene>
<dbReference type="CDD" id="cd00024">
    <property type="entry name" value="CD_CSD"/>
    <property type="match status" value="1"/>
</dbReference>
<sequence>MPAVTRNSCPSSLSSMLSTRQKPYSHRHARTQSIDVQSIASTSRPSELASASTSASASSSASTSSRRSPRTSMKRMSLTLPIRRQPKPKPTPKPPTDPGIFAISRILARSLDTGYFPDGGREHQYLVRWEGYGPDDDTWERRSNLMDGAGEMVEAFDRRDHPFCIIDSKGMSPVAYLVRYGEWQAADPSPQYQEVWQTIPQMVRKGRISEEVARNAVKEFTDGRYSARGASPRALQSQIPQCILAILERREVRAKYNSTNRTAQFFVRWRDRKRILEEWMFKPDIVRRFEEDGKEFVEDWNAKMGFGNVKGLKREEQEAVTPLNEYELERIQNIEANKELMKTLGLTI</sequence>
<feature type="region of interest" description="Disordered" evidence="1">
    <location>
        <begin position="1"/>
        <end position="99"/>
    </location>
</feature>
<dbReference type="AlphaFoldDB" id="A0A1B9GPK8"/>
<feature type="compositionally biased region" description="Low complexity" evidence="1">
    <location>
        <begin position="49"/>
        <end position="66"/>
    </location>
</feature>
<reference evidence="3 4" key="1">
    <citation type="submission" date="2013-07" db="EMBL/GenBank/DDBJ databases">
        <title>The Genome Sequence of Cryptococcus heveanensis BCC8398.</title>
        <authorList>
            <consortium name="The Broad Institute Genome Sequencing Platform"/>
            <person name="Cuomo C."/>
            <person name="Litvintseva A."/>
            <person name="Chen Y."/>
            <person name="Heitman J."/>
            <person name="Sun S."/>
            <person name="Springer D."/>
            <person name="Dromer F."/>
            <person name="Young S.K."/>
            <person name="Zeng Q."/>
            <person name="Gargeya S."/>
            <person name="Fitzgerald M."/>
            <person name="Abouelleil A."/>
            <person name="Alvarado L."/>
            <person name="Berlin A.M."/>
            <person name="Chapman S.B."/>
            <person name="Dewar J."/>
            <person name="Goldberg J."/>
            <person name="Griggs A."/>
            <person name="Gujja S."/>
            <person name="Hansen M."/>
            <person name="Howarth C."/>
            <person name="Imamovic A."/>
            <person name="Larimer J."/>
            <person name="McCowan C."/>
            <person name="Murphy C."/>
            <person name="Pearson M."/>
            <person name="Priest M."/>
            <person name="Roberts A."/>
            <person name="Saif S."/>
            <person name="Shea T."/>
            <person name="Sykes S."/>
            <person name="Wortman J."/>
            <person name="Nusbaum C."/>
            <person name="Birren B."/>
        </authorList>
    </citation>
    <scope>NUCLEOTIDE SEQUENCE [LARGE SCALE GENOMIC DNA]</scope>
    <source>
        <strain evidence="3 4">BCC8398</strain>
    </source>
</reference>
<feature type="compositionally biased region" description="Low complexity" evidence="1">
    <location>
        <begin position="8"/>
        <end position="18"/>
    </location>
</feature>
<name>A0A1B9GPK8_9TREE</name>
<proteinExistence type="predicted"/>
<dbReference type="Proteomes" id="UP000092666">
    <property type="component" value="Unassembled WGS sequence"/>
</dbReference>